<evidence type="ECO:0000259" key="3">
    <source>
        <dbReference type="Pfam" id="PF00303"/>
    </source>
</evidence>
<dbReference type="Pfam" id="PF00303">
    <property type="entry name" value="Thymidylat_synt"/>
    <property type="match status" value="1"/>
</dbReference>
<gene>
    <name evidence="4" type="ORF">FF100_18800</name>
</gene>
<organism evidence="4 5">
    <name type="scientific">Methylobacterium terricola</name>
    <dbReference type="NCBI Taxonomy" id="2583531"/>
    <lineage>
        <taxon>Bacteria</taxon>
        <taxon>Pseudomonadati</taxon>
        <taxon>Pseudomonadota</taxon>
        <taxon>Alphaproteobacteria</taxon>
        <taxon>Hyphomicrobiales</taxon>
        <taxon>Methylobacteriaceae</taxon>
        <taxon>Methylobacterium</taxon>
    </lineage>
</organism>
<dbReference type="RefSeq" id="WP_139037206.1">
    <property type="nucleotide sequence ID" value="NZ_VDDA01000008.1"/>
</dbReference>
<dbReference type="SUPFAM" id="SSF55831">
    <property type="entry name" value="Thymidylate synthase/dCMP hydroxymethylase"/>
    <property type="match status" value="1"/>
</dbReference>
<keyword evidence="1" id="KW-0489">Methyltransferase</keyword>
<keyword evidence="2" id="KW-0808">Transferase</keyword>
<name>A0A5C4LFZ6_9HYPH</name>
<evidence type="ECO:0000313" key="5">
    <source>
        <dbReference type="Proteomes" id="UP000305267"/>
    </source>
</evidence>
<dbReference type="InterPro" id="IPR036926">
    <property type="entry name" value="Thymidate_synth/dCMP_Mease_sf"/>
</dbReference>
<evidence type="ECO:0000256" key="1">
    <source>
        <dbReference type="ARBA" id="ARBA00022603"/>
    </source>
</evidence>
<dbReference type="Proteomes" id="UP000305267">
    <property type="component" value="Unassembled WGS sequence"/>
</dbReference>
<dbReference type="Gene3D" id="3.30.572.10">
    <property type="entry name" value="Thymidylate synthase/dCMP hydroxymethylase domain"/>
    <property type="match status" value="1"/>
</dbReference>
<dbReference type="EMBL" id="VDDA01000008">
    <property type="protein sequence ID" value="TNC11688.1"/>
    <property type="molecule type" value="Genomic_DNA"/>
</dbReference>
<dbReference type="GO" id="GO:0006231">
    <property type="term" value="P:dTMP biosynthetic process"/>
    <property type="evidence" value="ECO:0007669"/>
    <property type="project" value="TreeGrafter"/>
</dbReference>
<accession>A0A5C4LFZ6</accession>
<dbReference type="InterPro" id="IPR023451">
    <property type="entry name" value="Thymidate_synth/dCMP_Mease_dom"/>
</dbReference>
<protein>
    <recommendedName>
        <fullName evidence="3">Thymidylate synthase/dCMP hydroxymethylase domain-containing protein</fullName>
    </recommendedName>
</protein>
<feature type="domain" description="Thymidylate synthase/dCMP hydroxymethylase" evidence="3">
    <location>
        <begin position="52"/>
        <end position="226"/>
    </location>
</feature>
<dbReference type="PANTHER" id="PTHR11548:SF1">
    <property type="entry name" value="THYMIDYLATE SYNTHASE 1"/>
    <property type="match status" value="1"/>
</dbReference>
<dbReference type="GO" id="GO:0005829">
    <property type="term" value="C:cytosol"/>
    <property type="evidence" value="ECO:0007669"/>
    <property type="project" value="TreeGrafter"/>
</dbReference>
<evidence type="ECO:0000313" key="4">
    <source>
        <dbReference type="EMBL" id="TNC11688.1"/>
    </source>
</evidence>
<comment type="caution">
    <text evidence="4">The sequence shown here is derived from an EMBL/GenBank/DDBJ whole genome shotgun (WGS) entry which is preliminary data.</text>
</comment>
<dbReference type="GO" id="GO:0032259">
    <property type="term" value="P:methylation"/>
    <property type="evidence" value="ECO:0007669"/>
    <property type="project" value="UniProtKB-KW"/>
</dbReference>
<dbReference type="InterPro" id="IPR045097">
    <property type="entry name" value="Thymidate_synth/dCMP_Mease"/>
</dbReference>
<proteinExistence type="predicted"/>
<sequence>MSRPSRNVSFATVDGLEAVMRTGSPVTVAGKATREILHRVTILERPLERFVFVPERRNDAFAQMAEAVWVIAGRNDVEWLGRYLPRATDFSNDGGSTWRGAYGPRLRRWNGSVDQFEHVRRLLMQDRSSRRAVMNLFDPAIDLSAVDDIPCNNWLSWILRNGHLHLAVAVRSNDAVWGFSGANAFEWSLLHEIMAHWLGAKVGRQTWLATSFHVYEQHWPRAERILRSFHGLSPYDYGLETPRFATPWETFAEVLGEWFEVEASVSADPEAPLPACAATADPLLASWLAAIRIRWGAQGWPEGRLRRELAALPATDAAAAVWEHQCRAFPERLEALTDPRLAAYFAATAASAPAADLFKQAVKSLHARKDRAYGAAWKRRGELVSVLPNIARKVDRLQVVLDRGNGPGEEAALDTALDLYVYATKYRLLLAEQEPSSALLPADAPRPLSNHEANFDALVDADPFHAPDADPALSIRNVVDIFERLWPLAGDGGNLPAVIELVNDLRDAARAALAAIASSQPRDVAALIAEEAALSAVGKGAP</sequence>
<keyword evidence="5" id="KW-1185">Reference proteome</keyword>
<evidence type="ECO:0000256" key="2">
    <source>
        <dbReference type="ARBA" id="ARBA00022679"/>
    </source>
</evidence>
<dbReference type="PANTHER" id="PTHR11548">
    <property type="entry name" value="THYMIDYLATE SYNTHASE 1"/>
    <property type="match status" value="1"/>
</dbReference>
<dbReference type="GO" id="GO:0004799">
    <property type="term" value="F:thymidylate synthase activity"/>
    <property type="evidence" value="ECO:0007669"/>
    <property type="project" value="TreeGrafter"/>
</dbReference>
<reference evidence="4 5" key="1">
    <citation type="submission" date="2019-06" db="EMBL/GenBank/DDBJ databases">
        <title>Genome of Methylobacterium sp. 17Sr1-39.</title>
        <authorList>
            <person name="Seo T."/>
        </authorList>
    </citation>
    <scope>NUCLEOTIDE SEQUENCE [LARGE SCALE GENOMIC DNA]</scope>
    <source>
        <strain evidence="4 5">17Sr1-39</strain>
    </source>
</reference>
<dbReference type="AlphaFoldDB" id="A0A5C4LFZ6"/>
<dbReference type="OrthoDB" id="7182974at2"/>